<dbReference type="InterPro" id="IPR015920">
    <property type="entry name" value="Cellobiose_DH-like_cyt"/>
</dbReference>
<sequence>MMRWFARRPAFSTLGGALLDVVKGKSVVRLKQATPLSATGLTYKDFSTPNGIAFRIAIPDAAAAPFDVAIQIVAPKAVGWAGLAWGGTMANCPLTIAYPNGETVTASSRTASGHQAPTAYAAAEYTILPGTTVNATHWVLDAVCKGCSQWSGRGLNPAGSSPLAWAFAPDVVSNPSSDTAPIGYHNQNKAVVNFDFAAAKVPNFAEAIAGGAGGDGGPAEPRPTRLRPRRLRPRLPRLRPLLPTSPSSGRNESTTCCDNPTMG</sequence>
<proteinExistence type="predicted"/>
<comment type="caution">
    <text evidence="3">The sequence shown here is derived from an EMBL/GenBank/DDBJ whole genome shotgun (WGS) entry which is preliminary data.</text>
</comment>
<dbReference type="Pfam" id="PF16010">
    <property type="entry name" value="CDH-cyt"/>
    <property type="match status" value="1"/>
</dbReference>
<dbReference type="PANTHER" id="PTHR47797">
    <property type="entry name" value="DEHYDROGENASE, PUTATIVE (AFU_ORTHOLOGUE AFUA_8G05805)-RELATED"/>
    <property type="match status" value="1"/>
</dbReference>
<feature type="compositionally biased region" description="Basic residues" evidence="1">
    <location>
        <begin position="224"/>
        <end position="237"/>
    </location>
</feature>
<evidence type="ECO:0000313" key="4">
    <source>
        <dbReference type="Proteomes" id="UP000838763"/>
    </source>
</evidence>
<dbReference type="AlphaFoldDB" id="A0A9P1HCL6"/>
<accession>A0A9P1HCL6</accession>
<dbReference type="Gene3D" id="2.60.40.1210">
    <property type="entry name" value="Cellobiose dehydrogenase, cytochrome domain"/>
    <property type="match status" value="1"/>
</dbReference>
<dbReference type="PANTHER" id="PTHR47797:SF5">
    <property type="entry name" value="CELLOBIOSE DEHYDROGENASE CYTOCHROME DOMAIN-CONTAINING PROTEIN"/>
    <property type="match status" value="1"/>
</dbReference>
<evidence type="ECO:0000313" key="3">
    <source>
        <dbReference type="EMBL" id="CAI4220127.1"/>
    </source>
</evidence>
<organism evidence="3 4">
    <name type="scientific">Parascedosporium putredinis</name>
    <dbReference type="NCBI Taxonomy" id="1442378"/>
    <lineage>
        <taxon>Eukaryota</taxon>
        <taxon>Fungi</taxon>
        <taxon>Dikarya</taxon>
        <taxon>Ascomycota</taxon>
        <taxon>Pezizomycotina</taxon>
        <taxon>Sordariomycetes</taxon>
        <taxon>Hypocreomycetidae</taxon>
        <taxon>Microascales</taxon>
        <taxon>Microascaceae</taxon>
        <taxon>Parascedosporium</taxon>
    </lineage>
</organism>
<dbReference type="Proteomes" id="UP000838763">
    <property type="component" value="Unassembled WGS sequence"/>
</dbReference>
<dbReference type="OrthoDB" id="413885at2759"/>
<keyword evidence="4" id="KW-1185">Reference proteome</keyword>
<feature type="domain" description="Cellobiose dehydrogenase-like cytochrome" evidence="2">
    <location>
        <begin position="38"/>
        <end position="205"/>
    </location>
</feature>
<evidence type="ECO:0000259" key="2">
    <source>
        <dbReference type="Pfam" id="PF16010"/>
    </source>
</evidence>
<name>A0A9P1HCL6_9PEZI</name>
<feature type="compositionally biased region" description="Polar residues" evidence="1">
    <location>
        <begin position="245"/>
        <end position="263"/>
    </location>
</feature>
<dbReference type="CDD" id="cd09630">
    <property type="entry name" value="CDH_like_cytochrome"/>
    <property type="match status" value="1"/>
</dbReference>
<evidence type="ECO:0000256" key="1">
    <source>
        <dbReference type="SAM" id="MobiDB-lite"/>
    </source>
</evidence>
<dbReference type="SUPFAM" id="SSF49344">
    <property type="entry name" value="CBD9-like"/>
    <property type="match status" value="1"/>
</dbReference>
<feature type="region of interest" description="Disordered" evidence="1">
    <location>
        <begin position="209"/>
        <end position="263"/>
    </location>
</feature>
<protein>
    <recommendedName>
        <fullName evidence="2">Cellobiose dehydrogenase-like cytochrome domain-containing protein</fullName>
    </recommendedName>
</protein>
<reference evidence="3" key="1">
    <citation type="submission" date="2022-11" db="EMBL/GenBank/DDBJ databases">
        <authorList>
            <person name="Scott C."/>
            <person name="Bruce N."/>
        </authorList>
    </citation>
    <scope>NUCLEOTIDE SEQUENCE</scope>
</reference>
<dbReference type="EMBL" id="CALLCH030000021">
    <property type="protein sequence ID" value="CAI4220127.1"/>
    <property type="molecule type" value="Genomic_DNA"/>
</dbReference>
<gene>
    <name evidence="3" type="ORF">PPNO1_LOCUS9670</name>
</gene>